<dbReference type="NCBIfam" id="TIGR03177">
    <property type="entry name" value="pilus_cpaB"/>
    <property type="match status" value="1"/>
</dbReference>
<dbReference type="KEGG" id="nano:G5V58_06900"/>
<dbReference type="Pfam" id="PF16976">
    <property type="entry name" value="RcpC"/>
    <property type="match status" value="1"/>
</dbReference>
<name>A0A6G6WBE8_9ACTN</name>
<dbReference type="AlphaFoldDB" id="A0A6G6WBE8"/>
<proteinExistence type="predicted"/>
<reference evidence="2 3" key="1">
    <citation type="submission" date="2020-02" db="EMBL/GenBank/DDBJ databases">
        <title>Full genome sequence of Nocardioides sp. R-3366.</title>
        <authorList>
            <person name="Im W.-T."/>
        </authorList>
    </citation>
    <scope>NUCLEOTIDE SEQUENCE [LARGE SCALE GENOMIC DNA]</scope>
    <source>
        <strain evidence="2 3">R-3366</strain>
    </source>
</reference>
<dbReference type="InterPro" id="IPR031571">
    <property type="entry name" value="RcpC_dom"/>
</dbReference>
<dbReference type="InterPro" id="IPR013974">
    <property type="entry name" value="SAF"/>
</dbReference>
<feature type="domain" description="SAF" evidence="1">
    <location>
        <begin position="31"/>
        <end position="97"/>
    </location>
</feature>
<gene>
    <name evidence="2" type="primary">cpaB</name>
    <name evidence="2" type="ORF">G5V58_06900</name>
</gene>
<accession>A0A6G6WBE8</accession>
<sequence length="236" mass="24590">MAVLVAALGSALVFLYTKGADTRAEKKFDTVEVLRATAQINPGETFEDAQAAGKLALQAVSQDSLLDGYQTTTDSLGGTVALGTIYPGEQIIAAKFGTSAAVQTSLQIPDGMMAKSINLTDPGRVAGFVNPGSTVAVFYSGTDQASGQPFTRLLLDKVTVLGVGSTTPVSTTTTDQTGIATTEQLPRTLITLALSQKQVEQTTWAESNGELSFALLTDKSEVQPDTAGMDATTLFK</sequence>
<evidence type="ECO:0000313" key="2">
    <source>
        <dbReference type="EMBL" id="QIG42539.1"/>
    </source>
</evidence>
<dbReference type="RefSeq" id="WP_165230263.1">
    <property type="nucleotide sequence ID" value="NZ_CP049257.1"/>
</dbReference>
<dbReference type="InterPro" id="IPR017592">
    <property type="entry name" value="Pilus_assmbl_Flp-typ_CpaB"/>
</dbReference>
<evidence type="ECO:0000259" key="1">
    <source>
        <dbReference type="SMART" id="SM00858"/>
    </source>
</evidence>
<protein>
    <submittedName>
        <fullName evidence="2">Flp pilus assembly protein CpaB</fullName>
    </submittedName>
</protein>
<dbReference type="SMART" id="SM00858">
    <property type="entry name" value="SAF"/>
    <property type="match status" value="1"/>
</dbReference>
<dbReference type="Proteomes" id="UP000502996">
    <property type="component" value="Chromosome"/>
</dbReference>
<keyword evidence="3" id="KW-1185">Reference proteome</keyword>
<dbReference type="EMBL" id="CP049257">
    <property type="protein sequence ID" value="QIG42539.1"/>
    <property type="molecule type" value="Genomic_DNA"/>
</dbReference>
<evidence type="ECO:0000313" key="3">
    <source>
        <dbReference type="Proteomes" id="UP000502996"/>
    </source>
</evidence>
<organism evidence="2 3">
    <name type="scientific">Nocardioides anomalus</name>
    <dbReference type="NCBI Taxonomy" id="2712223"/>
    <lineage>
        <taxon>Bacteria</taxon>
        <taxon>Bacillati</taxon>
        <taxon>Actinomycetota</taxon>
        <taxon>Actinomycetes</taxon>
        <taxon>Propionibacteriales</taxon>
        <taxon>Nocardioidaceae</taxon>
        <taxon>Nocardioides</taxon>
    </lineage>
</organism>